<dbReference type="OrthoDB" id="10316865at2759"/>
<reference evidence="2 3" key="1">
    <citation type="journal article" date="2020" name="Genomics">
        <title>Complete, high-quality genomes from long-read metagenomic sequencing of two wolf lichen thalli reveals enigmatic genome architecture.</title>
        <authorList>
            <person name="McKenzie S.K."/>
            <person name="Walston R.F."/>
            <person name="Allen J.L."/>
        </authorList>
    </citation>
    <scope>NUCLEOTIDE SEQUENCE [LARGE SCALE GENOMIC DNA]</scope>
    <source>
        <strain evidence="2">WasteWater2</strain>
    </source>
</reference>
<dbReference type="AlphaFoldDB" id="A0A8H6LAI3"/>
<feature type="region of interest" description="Disordered" evidence="1">
    <location>
        <begin position="260"/>
        <end position="300"/>
    </location>
</feature>
<comment type="caution">
    <text evidence="2">The sequence shown here is derived from an EMBL/GenBank/DDBJ whole genome shotgun (WGS) entry which is preliminary data.</text>
</comment>
<evidence type="ECO:0000256" key="1">
    <source>
        <dbReference type="SAM" id="MobiDB-lite"/>
    </source>
</evidence>
<organism evidence="2 3">
    <name type="scientific">Letharia columbiana</name>
    <dbReference type="NCBI Taxonomy" id="112416"/>
    <lineage>
        <taxon>Eukaryota</taxon>
        <taxon>Fungi</taxon>
        <taxon>Dikarya</taxon>
        <taxon>Ascomycota</taxon>
        <taxon>Pezizomycotina</taxon>
        <taxon>Lecanoromycetes</taxon>
        <taxon>OSLEUM clade</taxon>
        <taxon>Lecanoromycetidae</taxon>
        <taxon>Lecanorales</taxon>
        <taxon>Lecanorineae</taxon>
        <taxon>Parmeliaceae</taxon>
        <taxon>Letharia</taxon>
    </lineage>
</organism>
<sequence>MPDTKNLPPRNQHVWKFSHSAPDTLAATLALLPGFASLYSYTFDLTMYVAGRSATCAAQLLFSLFVTNSALPTTSPVSGPTTDFPINATLSLNNETSLRLPNGIPWSPEISPSQASVPYPVPDTAMTLEFTHLGARIPVVRALSTIYDARQQVLSHLASNIEDATKNHIFGYSTRSATPTPRVCSVVVQASGSLGLSWLQLDQILQGLTQFSSGAGPDHRVHYQTLEFEVNLADEGRIGTGLLWSTPGRGRGAAEIQERAETPLAGRAPDERSNPASGLANETSSNASDAGSPPSRSAANISFPVPGTDFILEFIWFGDPIPSNLVNEALNGASLKIAPFLHKSGSEWIPARRILLLDPNGQNPGVDPDIRHEQDELVAGRFGGGGLVPLCERDRDGS</sequence>
<dbReference type="Proteomes" id="UP000578531">
    <property type="component" value="Unassembled WGS sequence"/>
</dbReference>
<feature type="compositionally biased region" description="Polar residues" evidence="1">
    <location>
        <begin position="274"/>
        <end position="300"/>
    </location>
</feature>
<keyword evidence="3" id="KW-1185">Reference proteome</keyword>
<dbReference type="GeneID" id="59282219"/>
<protein>
    <submittedName>
        <fullName evidence="2">Uncharacterized protein</fullName>
    </submittedName>
</protein>
<dbReference type="RefSeq" id="XP_037171068.1">
    <property type="nucleotide sequence ID" value="XM_037302489.1"/>
</dbReference>
<evidence type="ECO:0000313" key="2">
    <source>
        <dbReference type="EMBL" id="KAF6241828.1"/>
    </source>
</evidence>
<name>A0A8H6LAI3_9LECA</name>
<evidence type="ECO:0000313" key="3">
    <source>
        <dbReference type="Proteomes" id="UP000578531"/>
    </source>
</evidence>
<proteinExistence type="predicted"/>
<accession>A0A8H6LAI3</accession>
<gene>
    <name evidence="2" type="ORF">HO173_000540</name>
</gene>
<dbReference type="EMBL" id="JACCJC010000001">
    <property type="protein sequence ID" value="KAF6241828.1"/>
    <property type="molecule type" value="Genomic_DNA"/>
</dbReference>